<organism evidence="3 4">
    <name type="scientific">Kribbella pratensis</name>
    <dbReference type="NCBI Taxonomy" id="2512112"/>
    <lineage>
        <taxon>Bacteria</taxon>
        <taxon>Bacillati</taxon>
        <taxon>Actinomycetota</taxon>
        <taxon>Actinomycetes</taxon>
        <taxon>Propionibacteriales</taxon>
        <taxon>Kribbellaceae</taxon>
        <taxon>Kribbella</taxon>
    </lineage>
</organism>
<sequence>MPRRPALGTTTAALCALLALTACQGSPEAGQPNTAPPPSTSDPTSSPTPSPTPSNTPEDVAVAAASVAYRGFVAATDAMYRSGGRNVTALNKYASGVMLRAELVEAEKFRGYKWHSVGSLQVVWIKPLSIGKPNASGQIDSLILSACVDSSKAGAVDSKGKSVRLPGTPNQTVDEMRMRRVQGSWKADFAQSRKPTKC</sequence>
<keyword evidence="2" id="KW-0732">Signal</keyword>
<accession>A0ABY2FA85</accession>
<feature type="chain" id="PRO_5047075181" description="Lipoprotein" evidence="2">
    <location>
        <begin position="25"/>
        <end position="198"/>
    </location>
</feature>
<feature type="region of interest" description="Disordered" evidence="1">
    <location>
        <begin position="26"/>
        <end position="58"/>
    </location>
</feature>
<protein>
    <recommendedName>
        <fullName evidence="5">Lipoprotein</fullName>
    </recommendedName>
</protein>
<comment type="caution">
    <text evidence="3">The sequence shown here is derived from an EMBL/GenBank/DDBJ whole genome shotgun (WGS) entry which is preliminary data.</text>
</comment>
<dbReference type="EMBL" id="SODU01000003">
    <property type="protein sequence ID" value="TDW87513.1"/>
    <property type="molecule type" value="Genomic_DNA"/>
</dbReference>
<gene>
    <name evidence="3" type="ORF">EV137_5593</name>
</gene>
<evidence type="ECO:0000256" key="2">
    <source>
        <dbReference type="SAM" id="SignalP"/>
    </source>
</evidence>
<evidence type="ECO:0000313" key="4">
    <source>
        <dbReference type="Proteomes" id="UP000295060"/>
    </source>
</evidence>
<evidence type="ECO:0000256" key="1">
    <source>
        <dbReference type="SAM" id="MobiDB-lite"/>
    </source>
</evidence>
<dbReference type="PROSITE" id="PS51257">
    <property type="entry name" value="PROKAR_LIPOPROTEIN"/>
    <property type="match status" value="1"/>
</dbReference>
<keyword evidence="4" id="KW-1185">Reference proteome</keyword>
<evidence type="ECO:0008006" key="5">
    <source>
        <dbReference type="Google" id="ProtNLM"/>
    </source>
</evidence>
<reference evidence="3 4" key="1">
    <citation type="submission" date="2019-03" db="EMBL/GenBank/DDBJ databases">
        <title>Genomic Encyclopedia of Type Strains, Phase III (KMG-III): the genomes of soil and plant-associated and newly described type strains.</title>
        <authorList>
            <person name="Whitman W."/>
        </authorList>
    </citation>
    <scope>NUCLEOTIDE SEQUENCE [LARGE SCALE GENOMIC DNA]</scope>
    <source>
        <strain evidence="3 4">VKMAc-2574</strain>
    </source>
</reference>
<dbReference type="Proteomes" id="UP000295060">
    <property type="component" value="Unassembled WGS sequence"/>
</dbReference>
<feature type="signal peptide" evidence="2">
    <location>
        <begin position="1"/>
        <end position="24"/>
    </location>
</feature>
<name>A0ABY2FA85_9ACTN</name>
<feature type="compositionally biased region" description="Pro residues" evidence="1">
    <location>
        <begin position="34"/>
        <end position="54"/>
    </location>
</feature>
<proteinExistence type="predicted"/>
<evidence type="ECO:0000313" key="3">
    <source>
        <dbReference type="EMBL" id="TDW87513.1"/>
    </source>
</evidence>